<keyword evidence="1" id="KW-0433">Leucine-rich repeat</keyword>
<feature type="region of interest" description="Disordered" evidence="4">
    <location>
        <begin position="338"/>
        <end position="373"/>
    </location>
</feature>
<organism evidence="6 7">
    <name type="scientific">Branchiostoma belcheri</name>
    <name type="common">Amphioxus</name>
    <dbReference type="NCBI Taxonomy" id="7741"/>
    <lineage>
        <taxon>Eukaryota</taxon>
        <taxon>Metazoa</taxon>
        <taxon>Chordata</taxon>
        <taxon>Cephalochordata</taxon>
        <taxon>Leptocardii</taxon>
        <taxon>Amphioxiformes</taxon>
        <taxon>Branchiostomatidae</taxon>
        <taxon>Branchiostoma</taxon>
    </lineage>
</organism>
<reference evidence="7" key="1">
    <citation type="submission" date="2025-08" db="UniProtKB">
        <authorList>
            <consortium name="RefSeq"/>
        </authorList>
    </citation>
    <scope>IDENTIFICATION</scope>
    <source>
        <tissue evidence="7">Gonad</tissue>
    </source>
</reference>
<name>A0A6P5AQ10_BRABE</name>
<dbReference type="Gene3D" id="3.80.10.10">
    <property type="entry name" value="Ribonuclease Inhibitor"/>
    <property type="match status" value="1"/>
</dbReference>
<dbReference type="PANTHER" id="PTHR24369:SF210">
    <property type="entry name" value="CHAOPTIN-RELATED"/>
    <property type="match status" value="1"/>
</dbReference>
<dbReference type="KEGG" id="bbel:109485138"/>
<evidence type="ECO:0000256" key="1">
    <source>
        <dbReference type="ARBA" id="ARBA00022614"/>
    </source>
</evidence>
<gene>
    <name evidence="7" type="primary">LOC109485138</name>
</gene>
<dbReference type="Proteomes" id="UP000515135">
    <property type="component" value="Unplaced"/>
</dbReference>
<dbReference type="InterPro" id="IPR032675">
    <property type="entry name" value="LRR_dom_sf"/>
</dbReference>
<evidence type="ECO:0000313" key="6">
    <source>
        <dbReference type="Proteomes" id="UP000515135"/>
    </source>
</evidence>
<proteinExistence type="predicted"/>
<keyword evidence="3" id="KW-0677">Repeat</keyword>
<evidence type="ECO:0000256" key="3">
    <source>
        <dbReference type="ARBA" id="ARBA00022737"/>
    </source>
</evidence>
<feature type="signal peptide" evidence="5">
    <location>
        <begin position="1"/>
        <end position="21"/>
    </location>
</feature>
<evidence type="ECO:0000256" key="4">
    <source>
        <dbReference type="SAM" id="MobiDB-lite"/>
    </source>
</evidence>
<dbReference type="AlphaFoldDB" id="A0A6P5AQ10"/>
<dbReference type="InterPro" id="IPR001611">
    <property type="entry name" value="Leu-rich_rpt"/>
</dbReference>
<protein>
    <submittedName>
        <fullName evidence="7">Leucine-rich repeat LGI family member 4-like</fullName>
    </submittedName>
</protein>
<dbReference type="InterPro" id="IPR003591">
    <property type="entry name" value="Leu-rich_rpt_typical-subtyp"/>
</dbReference>
<dbReference type="GeneID" id="109485138"/>
<dbReference type="GO" id="GO:0005886">
    <property type="term" value="C:plasma membrane"/>
    <property type="evidence" value="ECO:0007669"/>
    <property type="project" value="TreeGrafter"/>
</dbReference>
<evidence type="ECO:0000256" key="2">
    <source>
        <dbReference type="ARBA" id="ARBA00022729"/>
    </source>
</evidence>
<dbReference type="InterPro" id="IPR050541">
    <property type="entry name" value="LRR_TM_domain-containing"/>
</dbReference>
<dbReference type="OrthoDB" id="676979at2759"/>
<dbReference type="SMART" id="SM00369">
    <property type="entry name" value="LRR_TYP"/>
    <property type="match status" value="3"/>
</dbReference>
<dbReference type="RefSeq" id="XP_019644131.1">
    <property type="nucleotide sequence ID" value="XM_019788572.1"/>
</dbReference>
<dbReference type="SUPFAM" id="SSF52058">
    <property type="entry name" value="L domain-like"/>
    <property type="match status" value="1"/>
</dbReference>
<dbReference type="PANTHER" id="PTHR24369">
    <property type="entry name" value="ANTIGEN BSP, PUTATIVE-RELATED"/>
    <property type="match status" value="1"/>
</dbReference>
<keyword evidence="6" id="KW-1185">Reference proteome</keyword>
<evidence type="ECO:0000256" key="5">
    <source>
        <dbReference type="SAM" id="SignalP"/>
    </source>
</evidence>
<dbReference type="Pfam" id="PF13855">
    <property type="entry name" value="LRR_8"/>
    <property type="match status" value="1"/>
</dbReference>
<evidence type="ECO:0000313" key="7">
    <source>
        <dbReference type="RefSeq" id="XP_019644131.1"/>
    </source>
</evidence>
<sequence length="373" mass="41487">MAVSGLLMLLMLVYLWTGCSCLPDKCRIQKQSYIGIQWVDCDSLNLTTIPDGIPLITERFCALRNNIGNVTCLPSLPRLRYLDLGMNSIESFSWMSLRNLPELRSLYLKENRLRYVQLGRVIEHLPKLKDVNLSYNKLTSLSQYDLGWPQLNYANILGNPFHCDCDLFWLIVKMACLEACKGGNEKACCLSCSACFLIDILKYDKKLFCRSPSELKYLLLSNASARLQECREQAAPSTTRQGIFVWKPTSPQLGLNPTTNAKPRVGQTQTMVTTILHGTARYDTRPTPTQKRRVVSEFNQINQQTNQSINKHFPQAGGQASPVVGPGTSAGQATLMEDGPSCRWWGGRQPASGRAGELASQWSGRGISGRGGG</sequence>
<accession>A0A6P5AQ10</accession>
<feature type="chain" id="PRO_5028043366" evidence="5">
    <location>
        <begin position="22"/>
        <end position="373"/>
    </location>
</feature>
<keyword evidence="2 5" id="KW-0732">Signal</keyword>